<dbReference type="RefSeq" id="XP_007838330.1">
    <property type="nucleotide sequence ID" value="XM_007840139.1"/>
</dbReference>
<feature type="transmembrane region" description="Helical" evidence="5">
    <location>
        <begin position="75"/>
        <end position="96"/>
    </location>
</feature>
<proteinExistence type="predicted"/>
<keyword evidence="3 5" id="KW-1133">Transmembrane helix</keyword>
<comment type="subcellular location">
    <subcellularLocation>
        <location evidence="1">Membrane</location>
        <topology evidence="1">Multi-pass membrane protein</topology>
    </subcellularLocation>
</comment>
<name>W3WTK8_PESFW</name>
<dbReference type="GO" id="GO:0004930">
    <property type="term" value="F:G protein-coupled receptor activity"/>
    <property type="evidence" value="ECO:0007669"/>
    <property type="project" value="InterPro"/>
</dbReference>
<dbReference type="Gene3D" id="1.20.1070.10">
    <property type="entry name" value="Rhodopsin 7-helix transmembrane proteins"/>
    <property type="match status" value="1"/>
</dbReference>
<organism evidence="6 7">
    <name type="scientific">Pestalotiopsis fici (strain W106-1 / CGMCC3.15140)</name>
    <dbReference type="NCBI Taxonomy" id="1229662"/>
    <lineage>
        <taxon>Eukaryota</taxon>
        <taxon>Fungi</taxon>
        <taxon>Dikarya</taxon>
        <taxon>Ascomycota</taxon>
        <taxon>Pezizomycotina</taxon>
        <taxon>Sordariomycetes</taxon>
        <taxon>Xylariomycetidae</taxon>
        <taxon>Amphisphaeriales</taxon>
        <taxon>Sporocadaceae</taxon>
        <taxon>Pestalotiopsis</taxon>
    </lineage>
</organism>
<keyword evidence="7" id="KW-1185">Reference proteome</keyword>
<feature type="transmembrane region" description="Helical" evidence="5">
    <location>
        <begin position="116"/>
        <end position="138"/>
    </location>
</feature>
<dbReference type="PANTHER" id="PTHR23112">
    <property type="entry name" value="G PROTEIN-COUPLED RECEPTOR 157-RELATED"/>
    <property type="match status" value="1"/>
</dbReference>
<feature type="transmembrane region" description="Helical" evidence="5">
    <location>
        <begin position="243"/>
        <end position="263"/>
    </location>
</feature>
<keyword evidence="2 5" id="KW-0812">Transmembrane</keyword>
<feature type="transmembrane region" description="Helical" evidence="5">
    <location>
        <begin position="200"/>
        <end position="222"/>
    </location>
</feature>
<feature type="transmembrane region" description="Helical" evidence="5">
    <location>
        <begin position="150"/>
        <end position="171"/>
    </location>
</feature>
<dbReference type="SUPFAM" id="SSF81321">
    <property type="entry name" value="Family A G protein-coupled receptor-like"/>
    <property type="match status" value="1"/>
</dbReference>
<gene>
    <name evidence="6" type="ORF">PFICI_11558</name>
</gene>
<dbReference type="OrthoDB" id="100006at2759"/>
<dbReference type="eggNOG" id="ENOG502RYZC">
    <property type="taxonomic scope" value="Eukaryota"/>
</dbReference>
<dbReference type="Proteomes" id="UP000030651">
    <property type="component" value="Unassembled WGS sequence"/>
</dbReference>
<dbReference type="KEGG" id="pfy:PFICI_11558"/>
<accession>W3WTK8</accession>
<dbReference type="PANTHER" id="PTHR23112:SF37">
    <property type="entry name" value="G PROTEIN-COUPLED RECEPTOR GPR1"/>
    <property type="match status" value="1"/>
</dbReference>
<feature type="transmembrane region" description="Helical" evidence="5">
    <location>
        <begin position="278"/>
        <end position="299"/>
    </location>
</feature>
<dbReference type="GO" id="GO:0005886">
    <property type="term" value="C:plasma membrane"/>
    <property type="evidence" value="ECO:0007669"/>
    <property type="project" value="TreeGrafter"/>
</dbReference>
<evidence type="ECO:0000256" key="2">
    <source>
        <dbReference type="ARBA" id="ARBA00022692"/>
    </source>
</evidence>
<evidence type="ECO:0000313" key="7">
    <source>
        <dbReference type="Proteomes" id="UP000030651"/>
    </source>
</evidence>
<evidence type="ECO:0000256" key="1">
    <source>
        <dbReference type="ARBA" id="ARBA00004141"/>
    </source>
</evidence>
<dbReference type="InParanoid" id="W3WTK8"/>
<evidence type="ECO:0000256" key="5">
    <source>
        <dbReference type="SAM" id="Phobius"/>
    </source>
</evidence>
<dbReference type="AlphaFoldDB" id="W3WTK8"/>
<evidence type="ECO:0000256" key="3">
    <source>
        <dbReference type="ARBA" id="ARBA00022989"/>
    </source>
</evidence>
<reference evidence="7" key="1">
    <citation type="journal article" date="2015" name="BMC Genomics">
        <title>Genomic and transcriptomic analysis of the endophytic fungus Pestalotiopsis fici reveals its lifestyle and high potential for synthesis of natural products.</title>
        <authorList>
            <person name="Wang X."/>
            <person name="Zhang X."/>
            <person name="Liu L."/>
            <person name="Xiang M."/>
            <person name="Wang W."/>
            <person name="Sun X."/>
            <person name="Che Y."/>
            <person name="Guo L."/>
            <person name="Liu G."/>
            <person name="Guo L."/>
            <person name="Wang C."/>
            <person name="Yin W.B."/>
            <person name="Stadler M."/>
            <person name="Zhang X."/>
            <person name="Liu X."/>
        </authorList>
    </citation>
    <scope>NUCLEOTIDE SEQUENCE [LARGE SCALE GENOMIC DNA]</scope>
    <source>
        <strain evidence="7">W106-1 / CGMCC3.15140</strain>
    </source>
</reference>
<protein>
    <submittedName>
        <fullName evidence="6">Uncharacterized protein</fullName>
    </submittedName>
</protein>
<dbReference type="GO" id="GO:0007189">
    <property type="term" value="P:adenylate cyclase-activating G protein-coupled receptor signaling pathway"/>
    <property type="evidence" value="ECO:0007669"/>
    <property type="project" value="TreeGrafter"/>
</dbReference>
<dbReference type="InterPro" id="IPR000276">
    <property type="entry name" value="GPCR_Rhodpsn"/>
</dbReference>
<dbReference type="HOGENOM" id="CLU_027149_1_1_1"/>
<keyword evidence="4 5" id="KW-0472">Membrane</keyword>
<dbReference type="OMA" id="FLISFHW"/>
<sequence length="386" mass="42450">MASTPTDSNGVPLAYYEPPHSLVNMSDSTYGGLLAIGFLATVSVLFTSVLLSFISWRMIVWRSHYNSFIGRNQSLVLIYQLILADFLQSLGFLISFHWAANREILGPNGACFAQGWLIQLGDVASAFFVLAIAIHTTYQIIYGRSLQYKTFVGMLIGVWGFATLLASLAPITSGRYVFLRAGMWCWISSEHENLRLLLHYLWIFIVQFSAIIVYIAGYWHLYRSRRSDSIMIHGPGEAALRRASTTMLAYALVYTVLTLPLAAGRMAAMSHDSVPDQYYLFAGALFTSSGWVDTALYALTRRTLLSAELGVAGGGGGAGGDNHNGTIRSHNIPRQSSTDSILAQTGFANTNGIVMDRVVKIELDDMETASNESVRKGYYVSAKAEK</sequence>
<evidence type="ECO:0000313" key="6">
    <source>
        <dbReference type="EMBL" id="ETS76171.1"/>
    </source>
</evidence>
<feature type="transmembrane region" description="Helical" evidence="5">
    <location>
        <begin position="30"/>
        <end position="54"/>
    </location>
</feature>
<dbReference type="GeneID" id="19276571"/>
<evidence type="ECO:0000256" key="4">
    <source>
        <dbReference type="ARBA" id="ARBA00023136"/>
    </source>
</evidence>
<dbReference type="Pfam" id="PF00001">
    <property type="entry name" value="7tm_1"/>
    <property type="match status" value="1"/>
</dbReference>
<dbReference type="EMBL" id="KI912117">
    <property type="protein sequence ID" value="ETS76171.1"/>
    <property type="molecule type" value="Genomic_DNA"/>
</dbReference>